<dbReference type="GO" id="GO:0005829">
    <property type="term" value="C:cytosol"/>
    <property type="evidence" value="ECO:0007669"/>
    <property type="project" value="TreeGrafter"/>
</dbReference>
<dbReference type="Pfam" id="PF00580">
    <property type="entry name" value="UvrD-helicase"/>
    <property type="match status" value="1"/>
</dbReference>
<dbReference type="Pfam" id="PF12705">
    <property type="entry name" value="PDDEXK_1"/>
    <property type="match status" value="1"/>
</dbReference>
<dbReference type="GO" id="GO:0004527">
    <property type="term" value="F:exonuclease activity"/>
    <property type="evidence" value="ECO:0007669"/>
    <property type="project" value="UniProtKB-KW"/>
</dbReference>
<reference evidence="17" key="1">
    <citation type="submission" date="2008-06" db="EMBL/GenBank/DDBJ databases">
        <title>Complete sequence of chromosome of Prosthecochloris aestuarii DSM 271.</title>
        <authorList>
            <consortium name="US DOE Joint Genome Institute"/>
            <person name="Lucas S."/>
            <person name="Copeland A."/>
            <person name="Lapidus A."/>
            <person name="Glavina del Rio T."/>
            <person name="Dalin E."/>
            <person name="Tice H."/>
            <person name="Bruce D."/>
            <person name="Goodwin L."/>
            <person name="Pitluck S."/>
            <person name="Schmutz J."/>
            <person name="Larimer F."/>
            <person name="Land M."/>
            <person name="Hauser L."/>
            <person name="Kyrpides N."/>
            <person name="Anderson I."/>
            <person name="Liu Z."/>
            <person name="Li T."/>
            <person name="Zhao F."/>
            <person name="Overmann J."/>
            <person name="Bryant D.A."/>
            <person name="Richardson P."/>
        </authorList>
    </citation>
    <scope>NUCLEOTIDE SEQUENCE [LARGE SCALE GENOMIC DNA]</scope>
    <source>
        <strain evidence="17">DSM 271</strain>
    </source>
</reference>
<keyword evidence="4 14" id="KW-0378">Hydrolase</keyword>
<dbReference type="PROSITE" id="PS51198">
    <property type="entry name" value="UVRD_HELICASE_ATP_BIND"/>
    <property type="match status" value="1"/>
</dbReference>
<keyword evidence="8" id="KW-0238">DNA-binding</keyword>
<comment type="catalytic activity">
    <reaction evidence="13">
        <text>ATP + H2O = ADP + phosphate + H(+)</text>
        <dbReference type="Rhea" id="RHEA:13065"/>
        <dbReference type="ChEBI" id="CHEBI:15377"/>
        <dbReference type="ChEBI" id="CHEBI:15378"/>
        <dbReference type="ChEBI" id="CHEBI:30616"/>
        <dbReference type="ChEBI" id="CHEBI:43474"/>
        <dbReference type="ChEBI" id="CHEBI:456216"/>
        <dbReference type="EC" id="5.6.2.4"/>
    </reaction>
</comment>
<dbReference type="InterPro" id="IPR038726">
    <property type="entry name" value="PDDEXK_AddAB-type"/>
</dbReference>
<evidence type="ECO:0000259" key="15">
    <source>
        <dbReference type="PROSITE" id="PS51198"/>
    </source>
</evidence>
<sequence>MKNGSITFISAGAGSGKTTRLTSILYEKLLSGEARPDAILATTFTTKAAGELKDRVRAMLLHHKRDDLAAAIAESRIGTVNSVCGGLLKRFSFELGLTVDQRILDEKAALVQISRAIDIAVGVSHLERITALSRRLGVTNRQTGEPAWKEHVKAIIDEARYNGISAEHFEEFAVSNADELLAHFPAPLEEEPDEELLRSINLLKPAILEALTVKTQKNTASYLNELERFARCLQAGTCSWAEWLKIAEARPQKSLHDNVARVAGLSASVAAHPRLHQDIRAYLKLVFSVAGMTLGVYQQLKHESGMIDFADQEAGLLDALDHPDVQEALQEKLDLLLVDEFQDTSPLQLALFVKLSQLARRTYWVGDIKQAIYGFRGGDARLMKAVLDIVPQECREVLGDSWRSVPSLVEAVNDLFSETFSEQAGTTIDISLSPQREEHPSQISSFRWDLGRGKLEEQYDALSAGIGRLLDERYQVFDKGCNVWRDVSFADIAVLARTNAHVRDIARVLNRNSIPSATVQPGLLATPEAVLVMAALRRVLDPSDTVATAEIYSLVTSCDPEEWLQHRLRYIRSGHDKSLWMETGDDAHPALQAVAGLRAHAALFSPSEALQAVTAAVGAAEHVQAWCRNSDEARIRLMNLDTLLEFARRYEEESAASWQAVSISGLLNWLADLARDELDLFAEPPVNAVRVTTYHKSKGLEWPVVILLDLDSTSDALISHPMVVSSRKLDARDPLRDRRIRFWPSPFGSAKGFAGIDAVLQSDVLQEAQTLAGEEAARLFYVAATRARDCLVFAVPSKARSFSWLASAGAECLIDVHDDAIRLPGGRSLACRRWDDLAATVPAVRPGVREEPLSWISQPTASEVFYAENISPSRITANDGVMAVVEEVVYDSDSCHIKGSVDMSVLGTAVHEVLAFALVQDDGVCTPHHIRDILARYGLSGRMDSEALYRRLRRFRAWLAMRWPEGTLHVEMPVQHVQPDRRVLKGQIDLLVAVNERWVIIDHKSMDRDIDLLRSKALDYTGQLQAYSHALEAVTSQCVEESWVHFVAAGRMVRLSSCNDQTAV</sequence>
<evidence type="ECO:0000256" key="14">
    <source>
        <dbReference type="PROSITE-ProRule" id="PRU00560"/>
    </source>
</evidence>
<dbReference type="HOGENOM" id="CLU_001114_1_2_10"/>
<keyword evidence="1" id="KW-0540">Nuclease</keyword>
<proteinExistence type="predicted"/>
<keyword evidence="10" id="KW-0413">Isomerase</keyword>
<dbReference type="InterPro" id="IPR000212">
    <property type="entry name" value="DNA_helicase_UvrD/REP"/>
</dbReference>
<evidence type="ECO:0000256" key="10">
    <source>
        <dbReference type="ARBA" id="ARBA00023235"/>
    </source>
</evidence>
<evidence type="ECO:0000313" key="17">
    <source>
        <dbReference type="EMBL" id="ACF46189.1"/>
    </source>
</evidence>
<dbReference type="InterPro" id="IPR011335">
    <property type="entry name" value="Restrct_endonuc-II-like"/>
</dbReference>
<evidence type="ECO:0000256" key="11">
    <source>
        <dbReference type="ARBA" id="ARBA00034617"/>
    </source>
</evidence>
<dbReference type="InterPro" id="IPR027417">
    <property type="entry name" value="P-loop_NTPase"/>
</dbReference>
<evidence type="ECO:0000256" key="12">
    <source>
        <dbReference type="ARBA" id="ARBA00034808"/>
    </source>
</evidence>
<name>B4S802_PROA2</name>
<dbReference type="Gene3D" id="3.90.320.10">
    <property type="match status" value="1"/>
</dbReference>
<evidence type="ECO:0000256" key="6">
    <source>
        <dbReference type="ARBA" id="ARBA00022839"/>
    </source>
</evidence>
<evidence type="ECO:0000256" key="1">
    <source>
        <dbReference type="ARBA" id="ARBA00022722"/>
    </source>
</evidence>
<dbReference type="Proteomes" id="UP000002725">
    <property type="component" value="Chromosome"/>
</dbReference>
<dbReference type="eggNOG" id="COG1074">
    <property type="taxonomic scope" value="Bacteria"/>
</dbReference>
<dbReference type="EMBL" id="CP001108">
    <property type="protein sequence ID" value="ACF46189.1"/>
    <property type="molecule type" value="Genomic_DNA"/>
</dbReference>
<keyword evidence="3" id="KW-0227">DNA damage</keyword>
<evidence type="ECO:0000313" key="18">
    <source>
        <dbReference type="Proteomes" id="UP000002725"/>
    </source>
</evidence>
<dbReference type="PANTHER" id="PTHR11070:SF23">
    <property type="entry name" value="RECBCD ENZYME SUBUNIT RECB"/>
    <property type="match status" value="1"/>
</dbReference>
<dbReference type="RefSeq" id="WP_012505724.1">
    <property type="nucleotide sequence ID" value="NC_011059.1"/>
</dbReference>
<dbReference type="GO" id="GO:0005524">
    <property type="term" value="F:ATP binding"/>
    <property type="evidence" value="ECO:0007669"/>
    <property type="project" value="UniProtKB-UniRule"/>
</dbReference>
<evidence type="ECO:0000256" key="7">
    <source>
        <dbReference type="ARBA" id="ARBA00022840"/>
    </source>
</evidence>
<dbReference type="Gene3D" id="3.40.50.300">
    <property type="entry name" value="P-loop containing nucleotide triphosphate hydrolases"/>
    <property type="match status" value="4"/>
</dbReference>
<accession>B4S802</accession>
<dbReference type="SUPFAM" id="SSF52540">
    <property type="entry name" value="P-loop containing nucleoside triphosphate hydrolases"/>
    <property type="match status" value="1"/>
</dbReference>
<feature type="domain" description="UvrD-like helicase ATP-binding" evidence="15">
    <location>
        <begin position="1"/>
        <end position="405"/>
    </location>
</feature>
<keyword evidence="9" id="KW-0234">DNA repair</keyword>
<dbReference type="InterPro" id="IPR011604">
    <property type="entry name" value="PDDEXK-like_dom_sf"/>
</dbReference>
<dbReference type="InterPro" id="IPR014017">
    <property type="entry name" value="DNA_helicase_UvrD-like_C"/>
</dbReference>
<dbReference type="Pfam" id="PF13361">
    <property type="entry name" value="UvrD_C"/>
    <property type="match status" value="1"/>
</dbReference>
<keyword evidence="2 14" id="KW-0547">Nucleotide-binding</keyword>
<protein>
    <recommendedName>
        <fullName evidence="12">DNA 3'-5' helicase</fullName>
        <ecNumber evidence="12">5.6.2.4</ecNumber>
    </recommendedName>
</protein>
<dbReference type="GO" id="GO:0003677">
    <property type="term" value="F:DNA binding"/>
    <property type="evidence" value="ECO:0007669"/>
    <property type="project" value="UniProtKB-KW"/>
</dbReference>
<evidence type="ECO:0000256" key="5">
    <source>
        <dbReference type="ARBA" id="ARBA00022806"/>
    </source>
</evidence>
<dbReference type="GO" id="GO:0000725">
    <property type="term" value="P:recombinational repair"/>
    <property type="evidence" value="ECO:0007669"/>
    <property type="project" value="TreeGrafter"/>
</dbReference>
<keyword evidence="7 14" id="KW-0067">ATP-binding</keyword>
<dbReference type="SUPFAM" id="SSF52980">
    <property type="entry name" value="Restriction endonuclease-like"/>
    <property type="match status" value="1"/>
</dbReference>
<evidence type="ECO:0000256" key="2">
    <source>
        <dbReference type="ARBA" id="ARBA00022741"/>
    </source>
</evidence>
<gene>
    <name evidence="17" type="ordered locus">Paes_1160</name>
</gene>
<evidence type="ECO:0000256" key="13">
    <source>
        <dbReference type="ARBA" id="ARBA00048988"/>
    </source>
</evidence>
<dbReference type="KEGG" id="paa:Paes_1160"/>
<dbReference type="InterPro" id="IPR014016">
    <property type="entry name" value="UvrD-like_ATP-bd"/>
</dbReference>
<dbReference type="GO" id="GO:0043138">
    <property type="term" value="F:3'-5' DNA helicase activity"/>
    <property type="evidence" value="ECO:0007669"/>
    <property type="project" value="UniProtKB-EC"/>
</dbReference>
<dbReference type="GO" id="GO:0009338">
    <property type="term" value="C:exodeoxyribonuclease V complex"/>
    <property type="evidence" value="ECO:0007669"/>
    <property type="project" value="TreeGrafter"/>
</dbReference>
<organism evidence="17 18">
    <name type="scientific">Prosthecochloris aestuarii (strain DSM 271 / SK 413)</name>
    <dbReference type="NCBI Taxonomy" id="290512"/>
    <lineage>
        <taxon>Bacteria</taxon>
        <taxon>Pseudomonadati</taxon>
        <taxon>Chlorobiota</taxon>
        <taxon>Chlorobiia</taxon>
        <taxon>Chlorobiales</taxon>
        <taxon>Chlorobiaceae</taxon>
        <taxon>Prosthecochloris</taxon>
    </lineage>
</organism>
<feature type="domain" description="UvrD-like helicase C-terminal" evidence="16">
    <location>
        <begin position="406"/>
        <end position="699"/>
    </location>
</feature>
<keyword evidence="5 14" id="KW-0347">Helicase</keyword>
<comment type="catalytic activity">
    <reaction evidence="11">
        <text>Couples ATP hydrolysis with the unwinding of duplex DNA by translocating in the 3'-5' direction.</text>
        <dbReference type="EC" id="5.6.2.4"/>
    </reaction>
</comment>
<dbReference type="STRING" id="290512.Paes_1160"/>
<evidence type="ECO:0000256" key="3">
    <source>
        <dbReference type="ARBA" id="ARBA00022763"/>
    </source>
</evidence>
<evidence type="ECO:0000259" key="16">
    <source>
        <dbReference type="PROSITE" id="PS51217"/>
    </source>
</evidence>
<dbReference type="EC" id="5.6.2.4" evidence="12"/>
<dbReference type="PANTHER" id="PTHR11070">
    <property type="entry name" value="UVRD / RECB / PCRA DNA HELICASE FAMILY MEMBER"/>
    <property type="match status" value="1"/>
</dbReference>
<feature type="binding site" evidence="14">
    <location>
        <begin position="11"/>
        <end position="18"/>
    </location>
    <ligand>
        <name>ATP</name>
        <dbReference type="ChEBI" id="CHEBI:30616"/>
    </ligand>
</feature>
<keyword evidence="6" id="KW-0269">Exonuclease</keyword>
<evidence type="ECO:0000256" key="9">
    <source>
        <dbReference type="ARBA" id="ARBA00023204"/>
    </source>
</evidence>
<evidence type="ECO:0000256" key="4">
    <source>
        <dbReference type="ARBA" id="ARBA00022801"/>
    </source>
</evidence>
<dbReference type="AlphaFoldDB" id="B4S802"/>
<dbReference type="PROSITE" id="PS51217">
    <property type="entry name" value="UVRD_HELICASE_CTER"/>
    <property type="match status" value="1"/>
</dbReference>
<evidence type="ECO:0000256" key="8">
    <source>
        <dbReference type="ARBA" id="ARBA00023125"/>
    </source>
</evidence>
<keyword evidence="18" id="KW-1185">Reference proteome</keyword>